<keyword evidence="36 70" id="KW-1133">Transmembrane helix</keyword>
<dbReference type="PROSITE" id="PS51958">
    <property type="entry name" value="NENDOU"/>
    <property type="match status" value="1"/>
</dbReference>
<evidence type="ECO:0000256" key="36">
    <source>
        <dbReference type="ARBA" id="ARBA00022989"/>
    </source>
</evidence>
<keyword evidence="43" id="KW-0922">Interferon antiviral system evasion</keyword>
<dbReference type="PROSITE" id="PS51657">
    <property type="entry name" value="PSRV_HELICASE"/>
    <property type="match status" value="1"/>
</dbReference>
<keyword evidence="14" id="KW-0645">Protease</keyword>
<dbReference type="SUPFAM" id="SSF52540">
    <property type="entry name" value="P-loop containing nucleoside triphosphate hydrolases"/>
    <property type="match status" value="1"/>
</dbReference>
<evidence type="ECO:0000256" key="53">
    <source>
        <dbReference type="ARBA" id="ARBA00044014"/>
    </source>
</evidence>
<evidence type="ECO:0000256" key="35">
    <source>
        <dbReference type="ARBA" id="ARBA00022961"/>
    </source>
</evidence>
<evidence type="ECO:0000256" key="4">
    <source>
        <dbReference type="ARBA" id="ARBA00004301"/>
    </source>
</evidence>
<dbReference type="InterPro" id="IPR032855">
    <property type="entry name" value="NSP2-B_epitope"/>
</dbReference>
<dbReference type="Gene3D" id="3.30.1330.220">
    <property type="entry name" value="Arterivirus nonstructural protein 7 alpha"/>
    <property type="match status" value="1"/>
</dbReference>
<dbReference type="GO" id="GO:0004197">
    <property type="term" value="F:cysteine-type endopeptidase activity"/>
    <property type="evidence" value="ECO:0007669"/>
    <property type="project" value="InterPro"/>
</dbReference>
<dbReference type="GO" id="GO:0075523">
    <property type="term" value="P:viral translational frameshifting"/>
    <property type="evidence" value="ECO:0007669"/>
    <property type="project" value="UniProtKB-KW"/>
</dbReference>
<keyword evidence="25" id="KW-0347">Helicase</keyword>
<keyword evidence="82" id="KW-1185">Reference proteome</keyword>
<dbReference type="GO" id="GO:0003723">
    <property type="term" value="F:RNA binding"/>
    <property type="evidence" value="ECO:0007669"/>
    <property type="project" value="InterPro"/>
</dbReference>
<dbReference type="PROSITE" id="PS51947">
    <property type="entry name" value="NIRAN"/>
    <property type="match status" value="1"/>
</dbReference>
<evidence type="ECO:0000256" key="18">
    <source>
        <dbReference type="ARBA" id="ARBA00022722"/>
    </source>
</evidence>
<comment type="function">
    <text evidence="66">Inhibits host IFN-beta production. Plays a role in the degradation of the host transcriptional activator CREBBP protein. The degradation of host CREBBP which is a key component of the IFN enhanceosome is likely responsible for the inhibition of interferon mediated by Nsp1-alpha. Also participates in the inhibition of host NF-kappa-B activation by counteracting LUBAC-dependent induction of NF-kappa-B. Reduces host NEMO ubiquitination by blocking the interaction between the two LUBAC complex components RNF31 and SHARPIN.</text>
</comment>
<evidence type="ECO:0000256" key="47">
    <source>
        <dbReference type="ARBA" id="ARBA00029611"/>
    </source>
</evidence>
<evidence type="ECO:0000256" key="57">
    <source>
        <dbReference type="ARBA" id="ARBA00044025"/>
    </source>
</evidence>
<dbReference type="PROSITE" id="PS51493">
    <property type="entry name" value="AV_NSP4_PRO"/>
    <property type="match status" value="1"/>
</dbReference>
<dbReference type="Pfam" id="PF05410">
    <property type="entry name" value="Peptidase_C31"/>
    <property type="match status" value="1"/>
</dbReference>
<dbReference type="GO" id="GO:0003678">
    <property type="term" value="F:DNA helicase activity"/>
    <property type="evidence" value="ECO:0007669"/>
    <property type="project" value="UniProtKB-EC"/>
</dbReference>
<evidence type="ECO:0000256" key="1">
    <source>
        <dbReference type="ARBA" id="ARBA00000707"/>
    </source>
</evidence>
<evidence type="ECO:0000256" key="39">
    <source>
        <dbReference type="ARBA" id="ARBA00023184"/>
    </source>
</evidence>
<keyword evidence="41" id="KW-1095">Inhibition of host ISG15 by virus</keyword>
<dbReference type="InterPro" id="IPR037227">
    <property type="entry name" value="EndoU-like"/>
</dbReference>
<dbReference type="InterPro" id="IPR007094">
    <property type="entry name" value="RNA-dir_pol_PSvirus"/>
</dbReference>
<keyword evidence="19" id="KW-0479">Metal-binding</keyword>
<evidence type="ECO:0000256" key="12">
    <source>
        <dbReference type="ARBA" id="ARBA00022632"/>
    </source>
</evidence>
<keyword evidence="31" id="KW-1100">Inhibition of host NF-kappa-B by virus</keyword>
<evidence type="ECO:0000256" key="5">
    <source>
        <dbReference type="ARBA" id="ARBA00004354"/>
    </source>
</evidence>
<feature type="domain" description="Peptidase C33" evidence="73">
    <location>
        <begin position="427"/>
        <end position="534"/>
    </location>
</feature>
<feature type="transmembrane region" description="Helical" evidence="70">
    <location>
        <begin position="2105"/>
        <end position="2128"/>
    </location>
</feature>
<keyword evidence="9" id="KW-0696">RNA-directed RNA polymerase</keyword>
<comment type="function">
    <text evidence="50">Plays a role in the inhibition of host STAT3 signaling pathway by inducing the degradation of STAT3.</text>
</comment>
<evidence type="ECO:0000256" key="26">
    <source>
        <dbReference type="ARBA" id="ARBA00022807"/>
    </source>
</evidence>
<feature type="transmembrane region" description="Helical" evidence="70">
    <location>
        <begin position="1634"/>
        <end position="1659"/>
    </location>
</feature>
<accession>A0A0U2M952</accession>
<dbReference type="CDD" id="cd17937">
    <property type="entry name" value="DEXXYc_viral_SF1-N"/>
    <property type="match status" value="1"/>
</dbReference>
<comment type="subunit">
    <text evidence="55">Interacts with host OTULIN.</text>
</comment>
<evidence type="ECO:0000256" key="13">
    <source>
        <dbReference type="ARBA" id="ARBA00022662"/>
    </source>
</evidence>
<evidence type="ECO:0000256" key="17">
    <source>
        <dbReference type="ARBA" id="ARBA00022695"/>
    </source>
</evidence>
<evidence type="ECO:0000256" key="16">
    <source>
        <dbReference type="ARBA" id="ARBA00022692"/>
    </source>
</evidence>
<evidence type="ECO:0000256" key="9">
    <source>
        <dbReference type="ARBA" id="ARBA00022484"/>
    </source>
</evidence>
<evidence type="ECO:0000259" key="78">
    <source>
        <dbReference type="PROSITE" id="PS51947"/>
    </source>
</evidence>
<dbReference type="InterPro" id="IPR023338">
    <property type="entry name" value="Arterivirus_NSP4_peptidase"/>
</dbReference>
<organism evidence="81 82">
    <name type="scientific">RtMruf arterivirus</name>
    <dbReference type="NCBI Taxonomy" id="2847275"/>
    <lineage>
        <taxon>Viruses</taxon>
        <taxon>Riboviria</taxon>
        <taxon>Orthornavirae</taxon>
        <taxon>Pisuviricota</taxon>
        <taxon>Pisoniviricetes</taxon>
        <taxon>Nidovirales</taxon>
        <taxon>Arnidovirineae</taxon>
        <taxon>Arteriviridae</taxon>
        <taxon>Variarterivirinae</taxon>
        <taxon>Betaarterivirus</taxon>
        <taxon>Chibartevirus</taxon>
        <taxon>Betaarterivirus chinrav</taxon>
        <taxon>Betaarterivirus chinrav 1</taxon>
    </lineage>
</organism>
<evidence type="ECO:0000256" key="51">
    <source>
        <dbReference type="ARBA" id="ARBA00043920"/>
    </source>
</evidence>
<evidence type="ECO:0000256" key="2">
    <source>
        <dbReference type="ARBA" id="ARBA00003927"/>
    </source>
</evidence>
<feature type="compositionally biased region" description="Basic and acidic residues" evidence="69">
    <location>
        <begin position="1232"/>
        <end position="1246"/>
    </location>
</feature>
<keyword evidence="17" id="KW-0548">Nucleotidyltransferase</keyword>
<dbReference type="InterPro" id="IPR038155">
    <property type="entry name" value="AV_PCPalpha_sf"/>
</dbReference>
<keyword evidence="42" id="KW-0456">Lyase</keyword>
<feature type="active site" evidence="68">
    <location>
        <position position="3840"/>
    </location>
</feature>
<proteinExistence type="inferred from homology"/>
<evidence type="ECO:0000256" key="67">
    <source>
        <dbReference type="PROSITE-ProRule" id="PRU00985"/>
    </source>
</evidence>
<dbReference type="GO" id="GO:0044165">
    <property type="term" value="C:host cell endoplasmic reticulum"/>
    <property type="evidence" value="ECO:0007669"/>
    <property type="project" value="UniProtKB-SubCell"/>
</dbReference>
<feature type="transmembrane region" description="Helical" evidence="70">
    <location>
        <begin position="1424"/>
        <end position="1446"/>
    </location>
</feature>
<reference evidence="82" key="1">
    <citation type="submission" date="2014-12" db="EMBL/GenBank/DDBJ databases">
        <title>Novel rat arterivirus under the species of porcine reproductive and respiratory syndrome virus identified in China, 2014.</title>
        <authorList>
            <person name="Wu Z."/>
            <person name="Jin Q."/>
        </authorList>
    </citation>
    <scope>NUCLEOTIDE SEQUENCE [LARGE SCALE GENOMIC DNA]</scope>
</reference>
<comment type="function">
    <text evidence="64">Plays a role in the initial induction of autophagosomes from host endoplasmic reticulum.</text>
</comment>
<protein>
    <recommendedName>
        <fullName evidence="8">Replicase polyprotein 1ab</fullName>
    </recommendedName>
    <alternativeName>
        <fullName evidence="47">ORF1ab polyprotein</fullName>
    </alternativeName>
</protein>
<evidence type="ECO:0000256" key="45">
    <source>
        <dbReference type="ARBA" id="ARBA00023280"/>
    </source>
</evidence>
<keyword evidence="30" id="KW-0067">ATP-binding</keyword>
<dbReference type="PROSITE" id="PS51652">
    <property type="entry name" value="AV_ZBD"/>
    <property type="match status" value="1"/>
</dbReference>
<evidence type="ECO:0000256" key="19">
    <source>
        <dbReference type="ARBA" id="ARBA00022723"/>
    </source>
</evidence>
<evidence type="ECO:0000256" key="31">
    <source>
        <dbReference type="ARBA" id="ARBA00022863"/>
    </source>
</evidence>
<evidence type="ECO:0000313" key="82">
    <source>
        <dbReference type="Proteomes" id="UP000142677"/>
    </source>
</evidence>
<dbReference type="PROSITE" id="PS51539">
    <property type="entry name" value="AV_PCP_ALPHA"/>
    <property type="match status" value="1"/>
</dbReference>
<evidence type="ECO:0000256" key="40">
    <source>
        <dbReference type="ARBA" id="ARBA00023200"/>
    </source>
</evidence>
<comment type="function">
    <text evidence="65">Multifunctional protein that acts as a viral protease and as a viral antagonist of host immune response. Cleaves the nsp2/nsp3 site in the viral polyprotein. Displays deubiquitinating activity that cleaves both ubiquitinated and ISGylated products and therefore inhibits ubiquitin and ISG15-dependent host innate immunity. Also deubiquinates host NFKBIA, thereby interfering with NFKBIA degradation and impairing subsequent NF-kappa-B activation.</text>
</comment>
<keyword evidence="18 68" id="KW-0540">Nuclease</keyword>
<evidence type="ECO:0000256" key="42">
    <source>
        <dbReference type="ARBA" id="ARBA00023239"/>
    </source>
</evidence>
<keyword evidence="40" id="KW-1035">Host cytoplasm</keyword>
<evidence type="ECO:0000256" key="59">
    <source>
        <dbReference type="ARBA" id="ARBA00045435"/>
    </source>
</evidence>
<evidence type="ECO:0000256" key="60">
    <source>
        <dbReference type="ARBA" id="ARBA00045585"/>
    </source>
</evidence>
<dbReference type="InterPro" id="IPR044320">
    <property type="entry name" value="NSP11_Av_N"/>
</dbReference>
<comment type="catalytic activity">
    <reaction evidence="63">
        <text>ATP + H2O = ADP + phosphate + H(+)</text>
        <dbReference type="Rhea" id="RHEA:13065"/>
        <dbReference type="ChEBI" id="CHEBI:15377"/>
        <dbReference type="ChEBI" id="CHEBI:15378"/>
        <dbReference type="ChEBI" id="CHEBI:30616"/>
        <dbReference type="ChEBI" id="CHEBI:43474"/>
        <dbReference type="ChEBI" id="CHEBI:456216"/>
        <dbReference type="EC" id="3.6.4.12"/>
    </reaction>
</comment>
<dbReference type="GO" id="GO:0003968">
    <property type="term" value="F:RNA-directed RNA polymerase activity"/>
    <property type="evidence" value="ECO:0007669"/>
    <property type="project" value="UniProtKB-KW"/>
</dbReference>
<dbReference type="InterPro" id="IPR008743">
    <property type="entry name" value="Arterivirus_Nsp2_C33"/>
</dbReference>
<dbReference type="Gene3D" id="4.10.80.390">
    <property type="match status" value="1"/>
</dbReference>
<dbReference type="GO" id="GO:0005524">
    <property type="term" value="F:ATP binding"/>
    <property type="evidence" value="ECO:0007669"/>
    <property type="project" value="UniProtKB-KW"/>
</dbReference>
<evidence type="ECO:0000256" key="68">
    <source>
        <dbReference type="PROSITE-ProRule" id="PRU01303"/>
    </source>
</evidence>
<dbReference type="PROSITE" id="PS51538">
    <property type="entry name" value="AV_CP"/>
    <property type="match status" value="1"/>
</dbReference>
<comment type="function">
    <text evidence="59">Plays a role in viral transcription/replication and prevents the simultaneous activation of host cell dsRNA sensors, such as MDA5/IFIH1, OAS, PKR (By similarity) and NLRP3 inflammasome. Acts by degrading the 5'-polyuridines generated during replication of the poly(A) region of viral genomic and subgenomic RNAs. Catalyzes a two-step reaction in which a 2'3'-cyclic phosphate (2'3'-cP) is first generated by 2'-O transesterification, which is then hydrolyzed to a 3'-phosphate (3'-P). If not degraded, poly(U) RNA would hybridize with poly(A) RNA tails and activate host dsRNA sensors. Also plays a role in the inhibition of host type I interferon production by recruiting host OTULIN to promote removal of linear ubiquitination targeting host NEMO.</text>
</comment>
<dbReference type="GO" id="GO:0039648">
    <property type="term" value="P:symbiont-mediated perturbation of host ubiquitin-like protein modification"/>
    <property type="evidence" value="ECO:0007669"/>
    <property type="project" value="UniProtKB-KW"/>
</dbReference>
<evidence type="ECO:0000256" key="14">
    <source>
        <dbReference type="ARBA" id="ARBA00022670"/>
    </source>
</evidence>
<dbReference type="InterPro" id="IPR031932">
    <property type="entry name" value="Arteri_nsp7a"/>
</dbReference>
<evidence type="ECO:0000256" key="30">
    <source>
        <dbReference type="ARBA" id="ARBA00022840"/>
    </source>
</evidence>
<comment type="function">
    <text evidence="52">Plays a role in the inhibition of the immune response by interacting with host IFITM1. This interaction leads to the proteasomal degradation of the IFN-induced antiviral protein IFITM1.</text>
</comment>
<comment type="function">
    <text evidence="48">Contains the activities necessary for the transcription of negative stranded RNA, leader RNA, subgenomic mRNAs and progeny virion RNA as well as proteinases responsible for the cleavage of the polyprotein into functional products.</text>
</comment>
<evidence type="ECO:0000259" key="79">
    <source>
        <dbReference type="PROSITE" id="PS51958"/>
    </source>
</evidence>
<dbReference type="PROSITE" id="PS50507">
    <property type="entry name" value="RDRP_SSRNA_POS"/>
    <property type="match status" value="1"/>
</dbReference>
<dbReference type="Pfam" id="PF05579">
    <property type="entry name" value="Peptidase_S32"/>
    <property type="match status" value="1"/>
</dbReference>
<feature type="domain" description="NendoU" evidence="79">
    <location>
        <begin position="3765"/>
        <end position="3898"/>
    </location>
</feature>
<evidence type="ECO:0000256" key="28">
    <source>
        <dbReference type="ARBA" id="ARBA00022830"/>
    </source>
</evidence>
<sequence>MSGILDRCTCTPNARVFVAAGQVYCTRCLAARSLLPLSKQDDKLGVLGLFYAPKEPLSWTCPRGWPTLECSPAGCCWLTAIFPIARMTSGNGNFQQRMERVAQAIYHEGALTPAVLNRLQVYDRGCDWYPIVGPVPGVALYANTLHVSDQPFPGATHVLTNLPLPQRPKRQPFCPFEKANANVWAFGPNVVYETEGKWSWAPRGDCQTQFDPVPYDLRLRAKFLIDNFPAHHIVTLSAYTHHPRGVSFRVENQDGHLDPDEIPDGTCWQALFYGLPEGDFEREVRLAVQFGYQTKHGVPGKYIQRRLQINGLRAVVDPKGPLQIQAFSTATSWIRHIHVDGVDPLSGPDFVDICRIRVEPNTAPLANRDEQIFRFGQHKWYGKGKRLRDKIRAQEEQPDERALSPRELAQVKKHETIGRNIATRLNRYSPPGDGNCGWHCLSAVCNRMLVGAFQSSLTAAARPSQDWATDEDLVQAAQRLGLPVGLYRNGACPDAKYVLSLKNDHWIVTCKPGMAPKRLPPECAHGVCQHIGSQIGGAAEPCIIRNDTAALLQHAIHLPSSAIPDALVHMMMPNHNKLKVLTPADVARRSDVAASAAAVPASLSGAPTTSVQPAVPGETCADSAPVDLTRRSDVATPVAAVPAGPPSVADDVLDLSRSDVGSVSSEVVEHWTVSQILSRTGLPDCDKFASVVDLAHALFTMTGATPEEINAAIDATIVKCASVEECCAAVQKCLKDVAITKQGFALGNYFPDYQPKNTCTAIVPVADKVKIKEFVPGSTLREAMAGIGTYVEKEVPVTVDRVRHGLCPGGEQADWAMGDICRKIRDEMRNTYGYGWDPVYRWYPDAPADLLDIIEKAETDFLAMCDAQASLAGMKWFADNFDVAAHVANYSWVPQIVTKQPKVVKAKQPDRRRTPTPVAPAPPAEPEVPDSWEDLATEDQPVDLSPAPAMVAGGNPQFAPLTFGAKEASWGSECESIDQPLDLSVKGSIKFGPPSSQNSVCLTDMESVVLEDPAPALLADVPLDLSCSSVTVFDAAASNSSPAQSPPESVFGDEEKQVIRPPKSAQALIDAGGDLAKHLIIIKKRAMDMCRQACDPNYVDHPSCVIWCESMWNRLDMLTWHNKSKYQASYQLATFEQFLPRMIQETPPPHPCPIMWEPASPPRSKTPSVDLTIRSGVTTPRSRASSLRQEEQKIDAAGVADVAPTSEDEEKLAPEPQLAQPATLAGKWRNIFRRDPAAQAEKKSEEVTPPPETTKPPDEGGTPPGNDTTWSRIGAKCGEFTDKLCGKVFEITSHLPAFFARAFHSGGGYTAGDWCFAAFVLCCLLLCYSYSAFGCAPLLGVFSGSPRRTRIGVFGVWMAFAALLFRPLQDPVGSACDSDSPECRRLLLAFEQLQPWKPVRGLVVGPFGLTASLLGKLLGGPRNFWAILLRLMFMADVIAAGAYIVGQGRCKKCWGRCIRTAPQEVAMNVFPFTRATRQSLVDICNRFCSPKLIDPIFVATGWRGCYIGQSPIEQPSSKPFTYQNLDEKKISATTIVTPPYDPTQAIKCLKVLQAGGAIAATKVPEVTKIDSVPFLAPFLPKLPVNPDVKIVVDTETFTCAIRSGYDTSALILGEGDFAKENGMKIQQLQRPSGGATYVMAAVHVAVWMVLHMLAGIYVMQVDQCGAGTRDPWCSNPYSVPVFGSGTLCSRDLCISPSGLTLPLSTIIKDFGAREAGVIGLVIASLAVLAHKMSMKSDAVFVLASLFCHVHPLLAWVVALFPLTLKWFSAHPFTIVWVIFFLVTCNPAAGILAGVFLVLLWILGRFTHVAGVVTPYDIHAYTNGPKGASALLTAPEGTYLAAVRRAALTGRTVMFCPSNVGSLLEGAFRTQKPCLNTVNVVGSSMGSGGVFTYKGRKVCVTATHVLSGNAARVTGPGYNRMLEFETFGDFAIAQCDDWQGTAPKADAVPKNWTGRAFWLTATGVEPGVIGKGYAFCFTACGDSGSPVLTESGDLIGVHTGSNKQGGGIVTRPDGTTCNIENVALSELSKHFAGPLVPLGDIKVGPHIIVDTHDVPSDLCALLASKPTLEGGLSTVQLLCVFFLLWRMMGYVYTPIIAVLFFCLNEILPAVLCRSVFSFGMTALAWLSPWSAQVLMIRLLTAALNRNKLSLLFYVIGAIAGFVSDLSVTGLNTDITAAMSTYCFLPRYLCLETPVPLAVAAAVHFVAVVLWLFKYRTLHNVLVGDGHFSAAFFLRYFAEGKLRQGVSQSCGMTNESLTGALACNLSEDDLAFLTRLTDFKCFVSASNMRNAAQQYIEAAYAKALRIELSQLVQVDKMRGVLAKLEAFADTATPSLNVGDVVVLIGSTPVGEVFETMVGSVKHAVQAIETRTLAGTKMTVCKVVDPKPVLPERKVALPVPATMLENDSGNRAGGRGDDEDDPDRYHNLLRQKRRAWTKVSEHDIDGVRVYKMWDKNTGDTVYCRAPAHDDRFNTTVIGKHGYVEGASPKTLPHPSKLKVVRTKWIAGEELATCRDIDTGDMWSIPVDELPSGVKWEICEGSPLEAARLNIEQALTNMGTGKDLTAQEVEKLKRIIEQLQGLTKEQALNLLTASGLTRCGRGGLTISKAAMKIVKYHSRTFSLGDVNLKVTTKLEAVRAKPHGHLVVAELQDDAVVLLRPSPPSLIDVLIAGQDTQPSLCANHGPGNSGVDGSLWDFETPPTKEELELSKQIIQACDARRGDAPQLPLPYVLHPVRGDPVRVNGVLKNTRFGDLEYKTPMDTKDPVHAAACYTLNTTPVLDGKSVVATTIPAGFELYVPTIPSSVLDYLDKRPDCPLMLTEHGSAAAAAKDLAKYDLSTQGFVLPGVLRLVRNYLHGHVGKCPPIHRPSNYPAKNSQAGINGNRFPTRDIQGIPNIDELCAQAVREQWQTVTPCTLKKQYCSKKKTRTILGTNNFIALAHRAALSGVTQGFMKKGLNSPIALGKNKFKELSQDVCGRCLEADLASCDRSTPAIIRWFTANLLYELACSPEALNSYVLNCCHDVVSTQSGAVTKRGGLSSGDPITSISNTVYSLVIYAQHMILSFLKSGHSFGLLYLQGQLKFEDMLQVQPLLVYSDDLVLHSESTVMPNYHWWVEHLDLMLGFKTDPKKTCVTDSPSFLGCRILNKRQLVPNRDRILAALGYHMKATNVSEYYASAAAILMDACACIEYDPDWFEDLVVGIAQCAKKDGYSFPGPSFFMSMWEKLRSNYEGKKGRVCGICGAVAPYASACGLDLCTYHTHFHQHCPVTIWCGHPAGSKTCDQCLNPTAPGRSDLDKVLREVPYKPPRTVVMKVESGLTLLDPGRYQTRRGLLAVRRGVRGNEVDLPDGEYQCTPLLPTCKDIDMVAVHRNVMTSKFVIGPPGSGKTHWLLSQVQDGDVIYTPTHQTMLDIIRALGTCRFNVPAGTTLQFPAPARHGPWVRILAGGWCPGKKSYLDEAAYCNHLDVLRILSKTSLTCLGDFRQLTPVGFEKHCFVFDMMPHTQLTTIWRFGQNICSAIQCEYEKELLSNARHTRVVFVSRPVAYGQVLTPYHRDREDGAITIDSSQGATYDVVTVHLPTPGSLNRPRALVAITRARHALFIYDPHKQMEKFFPLKEQGTPCNIVVTRDDALVVLDRNNKECTVAQALGNGDKFRATDMRAVDALRAVCADLEGSSSPLPKVARNLGFYFSPDLTQFAKLPEELAPHWPVVTCKNDPNWPDRLVASLRPIDKLSCACLGAGYMVGPSVFLGIPGTISYYLTMYIKGEPQPLPKTIFSTGRIEIDCREFLDDKEREVAAKMPHAFIGETVGTTVGGCHHITSKYLPRNLPQDSVAIVGVSAPGKAAKALCTLTDVYLPDLEQYLEPETQSKCWKVSVDFKPSRLMVWRGKTAYFQNEGKYFTFHALAAYAQYIQVPSKAVVYADPCLGPIEVNRKTIGDSNWGADLAITPYDYGAPVVLTCTDADDMPARFKLIGMAGFGVEDPVCTATRTDYAHLYQYLPGDWKDHNQRAEALLIRKTYHSRVSSLICNFPPGAVIKPVLGSTENLDLTRAQVYSWLTVH</sequence>
<dbReference type="CDD" id="cd23189">
    <property type="entry name" value="Arteriviridae_RdRp"/>
    <property type="match status" value="1"/>
</dbReference>
<feature type="compositionally biased region" description="Low complexity" evidence="69">
    <location>
        <begin position="1038"/>
        <end position="1047"/>
    </location>
</feature>
<comment type="subunit">
    <text evidence="56">Nsp1-alpha papain-like: Interacts with host RNF31.</text>
</comment>
<evidence type="ECO:0000256" key="24">
    <source>
        <dbReference type="ARBA" id="ARBA00022801"/>
    </source>
</evidence>
<keyword evidence="45" id="KW-0899">Viral immunoevasion</keyword>
<feature type="region of interest" description="Disordered" evidence="69">
    <location>
        <begin position="1038"/>
        <end position="1057"/>
    </location>
</feature>
<keyword evidence="13" id="KW-1130">Modulation of host ubiquitin pathway by virus</keyword>
<dbReference type="SUPFAM" id="SSF142877">
    <property type="entry name" value="EndoU-like"/>
    <property type="match status" value="1"/>
</dbReference>
<feature type="domain" description="AV-Nsp11N/CoV-Nsp15M" evidence="80">
    <location>
        <begin position="3667"/>
        <end position="3763"/>
    </location>
</feature>
<dbReference type="GO" id="GO:0004519">
    <property type="term" value="F:endonuclease activity"/>
    <property type="evidence" value="ECO:0007669"/>
    <property type="project" value="UniProtKB-UniRule"/>
</dbReference>
<keyword evidence="32" id="KW-1043">Host membrane</keyword>
<evidence type="ECO:0000256" key="55">
    <source>
        <dbReference type="ARBA" id="ARBA00044017"/>
    </source>
</evidence>
<evidence type="ECO:0000256" key="34">
    <source>
        <dbReference type="ARBA" id="ARBA00022953"/>
    </source>
</evidence>
<evidence type="ECO:0000256" key="62">
    <source>
        <dbReference type="ARBA" id="ARBA00047984"/>
    </source>
</evidence>
<evidence type="ECO:0000256" key="46">
    <source>
        <dbReference type="ARBA" id="ARBA00024600"/>
    </source>
</evidence>
<evidence type="ECO:0000256" key="48">
    <source>
        <dbReference type="ARBA" id="ARBA00043841"/>
    </source>
</evidence>
<keyword evidence="37" id="KW-1102">Inhibition of host PKR by virus</keyword>
<evidence type="ECO:0000256" key="41">
    <source>
        <dbReference type="ARBA" id="ARBA00023208"/>
    </source>
</evidence>
<dbReference type="Gene3D" id="2.40.10.10">
    <property type="entry name" value="Trypsin-like serine proteases"/>
    <property type="match status" value="2"/>
</dbReference>
<dbReference type="GO" id="GO:0039563">
    <property type="term" value="P:symbiont-mediated suppression of host JAK-STAT cascade via inhibition of STAT1 activity"/>
    <property type="evidence" value="ECO:0007669"/>
    <property type="project" value="UniProtKB-KW"/>
</dbReference>
<keyword evidence="11" id="KW-0945">Host-virus interaction</keyword>
<dbReference type="Pfam" id="PF16749">
    <property type="entry name" value="Arteri_nsp7a"/>
    <property type="match status" value="1"/>
</dbReference>
<dbReference type="PROSITE" id="PS51540">
    <property type="entry name" value="AV_PCP_BETA"/>
    <property type="match status" value="1"/>
</dbReference>
<feature type="transmembrane region" description="Helical" evidence="70">
    <location>
        <begin position="1774"/>
        <end position="1802"/>
    </location>
</feature>
<feature type="region of interest" description="Disordered" evidence="69">
    <location>
        <begin position="1158"/>
        <end position="1271"/>
    </location>
</feature>
<evidence type="ECO:0000256" key="65">
    <source>
        <dbReference type="ARBA" id="ARBA00058251"/>
    </source>
</evidence>
<comment type="catalytic activity">
    <reaction evidence="1">
        <text>Thiol-dependent hydrolysis of ester, thioester, amide, peptide and isopeptide bonds formed by the C-terminal Gly of ubiquitin (a 76-residue protein attached to proteins as an intracellular targeting signal).</text>
        <dbReference type="EC" id="3.4.19.12"/>
    </reaction>
</comment>
<evidence type="ECO:0000256" key="15">
    <source>
        <dbReference type="ARBA" id="ARBA00022679"/>
    </source>
</evidence>
<dbReference type="InterPro" id="IPR008741">
    <property type="entry name" value="AV_PCPalpha"/>
</dbReference>
<feature type="domain" description="RdRp catalytic" evidence="71">
    <location>
        <begin position="2972"/>
        <end position="3106"/>
    </location>
</feature>
<dbReference type="GO" id="GO:0006508">
    <property type="term" value="P:proteolysis"/>
    <property type="evidence" value="ECO:0007669"/>
    <property type="project" value="UniProtKB-KW"/>
</dbReference>
<feature type="transmembrane region" description="Helical" evidence="70">
    <location>
        <begin position="1740"/>
        <end position="1762"/>
    </location>
</feature>
<feature type="active site" evidence="68">
    <location>
        <position position="3796"/>
    </location>
</feature>
<dbReference type="GO" id="GO:0085034">
    <property type="term" value="P:symbiont-mediated suppression of host NF-kappaB cascade"/>
    <property type="evidence" value="ECO:0007669"/>
    <property type="project" value="UniProtKB-KW"/>
</dbReference>
<feature type="domain" description="(+)RNA virus helicase C-terminal" evidence="77">
    <location>
        <begin position="3343"/>
        <end position="3629"/>
    </location>
</feature>
<evidence type="ECO:0000256" key="3">
    <source>
        <dbReference type="ARBA" id="ARBA00004147"/>
    </source>
</evidence>
<evidence type="ECO:0000256" key="44">
    <source>
        <dbReference type="ARBA" id="ARBA00023268"/>
    </source>
</evidence>
<dbReference type="CDD" id="cd18786">
    <property type="entry name" value="SF1_C"/>
    <property type="match status" value="1"/>
</dbReference>
<feature type="transmembrane region" description="Helical" evidence="70">
    <location>
        <begin position="2149"/>
        <end position="2171"/>
    </location>
</feature>
<feature type="compositionally biased region" description="Polar residues" evidence="69">
    <location>
        <begin position="1163"/>
        <end position="1187"/>
    </location>
</feature>
<evidence type="ECO:0000256" key="25">
    <source>
        <dbReference type="ARBA" id="ARBA00022806"/>
    </source>
</evidence>
<dbReference type="InterPro" id="IPR009003">
    <property type="entry name" value="Peptidase_S1_PA"/>
</dbReference>
<keyword evidence="24 68" id="KW-0378">Hydrolase</keyword>
<keyword evidence="34" id="KW-0693">Viral RNA replication</keyword>
<dbReference type="SUPFAM" id="SSF56672">
    <property type="entry name" value="DNA/RNA polymerases"/>
    <property type="match status" value="1"/>
</dbReference>
<evidence type="ECO:0000256" key="49">
    <source>
        <dbReference type="ARBA" id="ARBA00043848"/>
    </source>
</evidence>
<keyword evidence="28" id="KW-1114">Inhibition of host interferon signaling pathway by virus</keyword>
<dbReference type="GO" id="GO:0039579">
    <property type="term" value="P:symbiont-mediated suppression of host ISG15-protein conjugation"/>
    <property type="evidence" value="ECO:0007669"/>
    <property type="project" value="UniProtKB-KW"/>
</dbReference>
<keyword evidence="39" id="KW-1038">Host endoplasmic reticulum</keyword>
<dbReference type="GO" id="GO:0004843">
    <property type="term" value="F:cysteine-type deubiquitinase activity"/>
    <property type="evidence" value="ECO:0007669"/>
    <property type="project" value="UniProtKB-EC"/>
</dbReference>
<dbReference type="Pfam" id="PF00680">
    <property type="entry name" value="RdRP_1"/>
    <property type="match status" value="1"/>
</dbReference>
<dbReference type="GO" id="GO:0044220">
    <property type="term" value="C:host cell perinuclear region of cytoplasm"/>
    <property type="evidence" value="ECO:0007669"/>
    <property type="project" value="UniProtKB-SubCell"/>
</dbReference>
<keyword evidence="12" id="KW-1090">Inhibition of host innate immune response by virus</keyword>
<dbReference type="InterPro" id="IPR023183">
    <property type="entry name" value="Chymotrypsin-like_C"/>
</dbReference>
<evidence type="ECO:0000256" key="43">
    <source>
        <dbReference type="ARBA" id="ARBA00023258"/>
    </source>
</evidence>
<evidence type="ECO:0000256" key="64">
    <source>
        <dbReference type="ARBA" id="ARBA00049963"/>
    </source>
</evidence>
<dbReference type="InterPro" id="IPR043502">
    <property type="entry name" value="DNA/RNA_pol_sf"/>
</dbReference>
<keyword evidence="38 70" id="KW-0472">Membrane</keyword>
<dbReference type="InterPro" id="IPR027355">
    <property type="entry name" value="NSP10_Av_ZBD"/>
</dbReference>
<dbReference type="InterPro" id="IPR008760">
    <property type="entry name" value="EAV_peptidase_S32"/>
</dbReference>
<evidence type="ECO:0000259" key="75">
    <source>
        <dbReference type="PROSITE" id="PS51540"/>
    </source>
</evidence>
<dbReference type="GO" id="GO:0006351">
    <property type="term" value="P:DNA-templated transcription"/>
    <property type="evidence" value="ECO:0007669"/>
    <property type="project" value="InterPro"/>
</dbReference>
<evidence type="ECO:0000256" key="54">
    <source>
        <dbReference type="ARBA" id="ARBA00044015"/>
    </source>
</evidence>
<keyword evidence="22 68" id="KW-0255">Endonuclease</keyword>
<evidence type="ECO:0000259" key="77">
    <source>
        <dbReference type="PROSITE" id="PS51657"/>
    </source>
</evidence>
<feature type="region of interest" description="Disordered" evidence="69">
    <location>
        <begin position="902"/>
        <end position="931"/>
    </location>
</feature>
<comment type="subunit">
    <text evidence="61">Interacts with host EIF2AK2; this interaction occurs in host stress granules and leads to EIF2AK2 inhibition. Interacts with host G3BP1; this interaction probably plays a role in Nsp1-beta-mediated inhibition of host EIF2AK2.</text>
</comment>
<dbReference type="InterPro" id="IPR043609">
    <property type="entry name" value="NendoU_nidovirus"/>
</dbReference>
<evidence type="ECO:0000256" key="61">
    <source>
        <dbReference type="ARBA" id="ARBA00047158"/>
    </source>
</evidence>
<dbReference type="InterPro" id="IPR043504">
    <property type="entry name" value="Peptidase_S1_PA_chymotrypsin"/>
</dbReference>
<dbReference type="InterPro" id="IPR025773">
    <property type="entry name" value="AV_PCPbeta"/>
</dbReference>
<evidence type="ECO:0000256" key="8">
    <source>
        <dbReference type="ARBA" id="ARBA00022087"/>
    </source>
</evidence>
<dbReference type="CDD" id="cd21410">
    <property type="entry name" value="1B_av_Nsp10-like"/>
    <property type="match status" value="1"/>
</dbReference>
<evidence type="ECO:0000256" key="69">
    <source>
        <dbReference type="SAM" id="MobiDB-lite"/>
    </source>
</evidence>
<comment type="subunit">
    <text evidence="57">Interacts with host DDX5.</text>
</comment>
<dbReference type="GO" id="GO:0004252">
    <property type="term" value="F:serine-type endopeptidase activity"/>
    <property type="evidence" value="ECO:0007669"/>
    <property type="project" value="InterPro"/>
</dbReference>
<keyword evidence="26" id="KW-0788">Thiol protease</keyword>
<keyword evidence="44" id="KW-0511">Multifunctional enzyme</keyword>
<dbReference type="CDD" id="cd21160">
    <property type="entry name" value="NendoU_av_Nsp11-like"/>
    <property type="match status" value="1"/>
</dbReference>
<dbReference type="Pfam" id="PF14757">
    <property type="entry name" value="NSP2-B_epitope"/>
    <property type="match status" value="1"/>
</dbReference>
<dbReference type="Gene3D" id="2.30.31.30">
    <property type="entry name" value="Arterivirus nps1beta, nuclease domain"/>
    <property type="match status" value="1"/>
</dbReference>
<dbReference type="GO" id="GO:0019082">
    <property type="term" value="P:viral protein processing"/>
    <property type="evidence" value="ECO:0007669"/>
    <property type="project" value="InterPro"/>
</dbReference>
<dbReference type="CDD" id="cd21166">
    <property type="entry name" value="NTD_av_Nsp11-like"/>
    <property type="match status" value="1"/>
</dbReference>
<feature type="transmembrane region" description="Helical" evidence="70">
    <location>
        <begin position="1351"/>
        <end position="1368"/>
    </location>
</feature>
<comment type="function">
    <text evidence="2">Responsible for replication and transcription of the viral RNA genome.</text>
</comment>
<evidence type="ECO:0000259" key="72">
    <source>
        <dbReference type="PROSITE" id="PS51493"/>
    </source>
</evidence>
<dbReference type="PROSITE" id="PS51961">
    <property type="entry name" value="AV_NSP11N_COV_NSP15M"/>
    <property type="match status" value="1"/>
</dbReference>
<name>A0A0U2M952_9NIDO</name>
<dbReference type="InterPro" id="IPR027351">
    <property type="entry name" value="(+)RNA_virus_helicase_core_dom"/>
</dbReference>
<dbReference type="KEGG" id="vg:26641085"/>
<dbReference type="Pfam" id="PF21905">
    <property type="entry name" value="Zf-Nsp1alpha"/>
    <property type="match status" value="1"/>
</dbReference>
<dbReference type="Gene3D" id="3.90.70.160">
    <property type="match status" value="1"/>
</dbReference>
<evidence type="ECO:0000256" key="52">
    <source>
        <dbReference type="ARBA" id="ARBA00043938"/>
    </source>
</evidence>
<dbReference type="Gene3D" id="3.90.70.60">
    <property type="entry name" value="Porcine arterivirus-type cysteine proteinase alpha domain"/>
    <property type="match status" value="1"/>
</dbReference>
<feature type="domain" description="Peptidase S32" evidence="72">
    <location>
        <begin position="1865"/>
        <end position="2068"/>
    </location>
</feature>
<evidence type="ECO:0000256" key="63">
    <source>
        <dbReference type="ARBA" id="ARBA00047995"/>
    </source>
</evidence>
<comment type="subcellular location">
    <subcellularLocation>
        <location evidence="6">Host cytoplasm</location>
        <location evidence="6">Host perinuclear region</location>
    </subcellularLocation>
    <subcellularLocation>
        <location evidence="5">Host endoplasmic reticulum</location>
    </subcellularLocation>
    <subcellularLocation>
        <location evidence="4">Host membrane</location>
        <topology evidence="4">Multi-pass membrane protein</topology>
    </subcellularLocation>
    <subcellularLocation>
        <location evidence="3">Host nucleus</location>
    </subcellularLocation>
</comment>
<evidence type="ECO:0000256" key="56">
    <source>
        <dbReference type="ARBA" id="ARBA00044019"/>
    </source>
</evidence>
<dbReference type="GO" id="GO:0039580">
    <property type="term" value="P:symbiont-mediated suppression of host PKR/eIFalpha signaling"/>
    <property type="evidence" value="ECO:0007669"/>
    <property type="project" value="UniProtKB-KW"/>
</dbReference>
<dbReference type="InterPro" id="IPR038154">
    <property type="entry name" value="AV_PCPbeta_sf"/>
</dbReference>
<dbReference type="EMBL" id="KP280006">
    <property type="protein sequence ID" value="ALI16778.1"/>
    <property type="molecule type" value="Genomic_RNA"/>
</dbReference>
<comment type="similarity">
    <text evidence="7">Belongs to the arteriviridae polyprotein family.</text>
</comment>
<dbReference type="InterPro" id="IPR001205">
    <property type="entry name" value="RNA-dir_pol_C"/>
</dbReference>
<evidence type="ECO:0000256" key="50">
    <source>
        <dbReference type="ARBA" id="ARBA00043872"/>
    </source>
</evidence>
<comment type="function">
    <text evidence="49">Cleaves the majority of cleavage sites present in the C-terminus of the polyprotein. Triggers host apoptosis through caspase-3, -8, and -9 activations. Subverts host innate immune responses through its protease activity. Targets the NF-kappa-B essential modulator NEMO and mediates its cleavage. Blocks host interferon beta induction and downstream signaling by cleaving mitochondrial MAVS, dislodging it from the mitochondria. Impairs host defense by cleaving host mRNA-decapping enzyme DCP1A to attenuate its antiviral activity.</text>
</comment>
<feature type="domain" description="Peptidase C32" evidence="75">
    <location>
        <begin position="260"/>
        <end position="382"/>
    </location>
</feature>
<evidence type="ECO:0000256" key="66">
    <source>
        <dbReference type="ARBA" id="ARBA00060223"/>
    </source>
</evidence>
<dbReference type="Pfam" id="PF05411">
    <property type="entry name" value="Peptidase_C32"/>
    <property type="match status" value="1"/>
</dbReference>
<evidence type="ECO:0000259" key="71">
    <source>
        <dbReference type="PROSITE" id="PS50507"/>
    </source>
</evidence>
<keyword evidence="33" id="KW-1127">Modulation of host ubiquitin pathway by viral deubiquitinase</keyword>
<evidence type="ECO:0000256" key="58">
    <source>
        <dbReference type="ARBA" id="ARBA00044033"/>
    </source>
</evidence>
<dbReference type="InterPro" id="IPR027417">
    <property type="entry name" value="P-loop_NTPase"/>
</dbReference>
<dbReference type="GO" id="GO:0030291">
    <property type="term" value="F:protein serine/threonine kinase inhibitor activity"/>
    <property type="evidence" value="ECO:0007669"/>
    <property type="project" value="UniProtKB-KW"/>
</dbReference>
<evidence type="ECO:0000256" key="20">
    <source>
        <dbReference type="ARBA" id="ARBA00022741"/>
    </source>
</evidence>
<evidence type="ECO:0000256" key="37">
    <source>
        <dbReference type="ARBA" id="ARBA00023041"/>
    </source>
</evidence>
<evidence type="ECO:0000256" key="7">
    <source>
        <dbReference type="ARBA" id="ARBA00010965"/>
    </source>
</evidence>
<dbReference type="GO" id="GO:0033644">
    <property type="term" value="C:host cell membrane"/>
    <property type="evidence" value="ECO:0007669"/>
    <property type="project" value="UniProtKB-SubCell"/>
</dbReference>
<keyword evidence="21" id="KW-0688">Ribosomal frameshifting</keyword>
<dbReference type="Gene3D" id="3.30.40.20">
    <property type="entry name" value="Chymotrypsin-like serine protease, domain 3"/>
    <property type="match status" value="1"/>
</dbReference>
<dbReference type="GO" id="GO:0003724">
    <property type="term" value="F:RNA helicase activity"/>
    <property type="evidence" value="ECO:0007669"/>
    <property type="project" value="UniProtKB-EC"/>
</dbReference>
<dbReference type="CDD" id="cd21405">
    <property type="entry name" value="ZBD_av_Nsp10-like"/>
    <property type="match status" value="1"/>
</dbReference>
<comment type="subunit">
    <text evidence="58">Interacts with host IFITM1.</text>
</comment>
<dbReference type="GO" id="GO:0042025">
    <property type="term" value="C:host cell nucleus"/>
    <property type="evidence" value="ECO:0007669"/>
    <property type="project" value="UniProtKB-SubCell"/>
</dbReference>
<keyword evidence="35" id="KW-1105">Inhibition of host STAT1 by virus</keyword>
<dbReference type="GO" id="GO:0039694">
    <property type="term" value="P:viral RNA genome replication"/>
    <property type="evidence" value="ECO:0007669"/>
    <property type="project" value="InterPro"/>
</dbReference>
<keyword evidence="27" id="KW-0720">Serine protease</keyword>
<evidence type="ECO:0000256" key="70">
    <source>
        <dbReference type="SAM" id="Phobius"/>
    </source>
</evidence>
<evidence type="ECO:0000256" key="10">
    <source>
        <dbReference type="ARBA" id="ARBA00022562"/>
    </source>
</evidence>
<dbReference type="InterPro" id="IPR044348">
    <property type="entry name" value="NSP10_1B_Av"/>
</dbReference>
<dbReference type="InterPro" id="IPR044863">
    <property type="entry name" value="NIRAN"/>
</dbReference>
<keyword evidence="29" id="KW-0862">Zinc</keyword>
<evidence type="ECO:0000256" key="6">
    <source>
        <dbReference type="ARBA" id="ARBA00004407"/>
    </source>
</evidence>
<dbReference type="GO" id="GO:0016829">
    <property type="term" value="F:lyase activity"/>
    <property type="evidence" value="ECO:0007669"/>
    <property type="project" value="UniProtKB-KW"/>
</dbReference>
<comment type="catalytic activity">
    <reaction evidence="46">
        <text>uridylyl-uridylyl-ribonucleotide-RNA = a 3'-end uridylyl-2',3'-cyclophospho-uridine-RNA + a 5'-end dephospho-ribonucleoside-RNA</text>
        <dbReference type="Rhea" id="RHEA:67732"/>
        <dbReference type="Rhea" id="RHEA-COMP:13936"/>
        <dbReference type="Rhea" id="RHEA-COMP:17334"/>
        <dbReference type="Rhea" id="RHEA-COMP:17335"/>
        <dbReference type="ChEBI" id="CHEBI:138284"/>
        <dbReference type="ChEBI" id="CHEBI:173079"/>
        <dbReference type="ChEBI" id="CHEBI:173080"/>
    </reaction>
</comment>
<keyword evidence="20" id="KW-0547">Nucleotide-binding</keyword>
<dbReference type="Gene3D" id="3.40.50.300">
    <property type="entry name" value="P-loop containing nucleotide triphosphate hydrolases"/>
    <property type="match status" value="1"/>
</dbReference>
<feature type="transmembrane region" description="Helical" evidence="70">
    <location>
        <begin position="1316"/>
        <end position="1339"/>
    </location>
</feature>
<feature type="active site" evidence="68">
    <location>
        <position position="3811"/>
    </location>
</feature>
<evidence type="ECO:0000256" key="33">
    <source>
        <dbReference type="ARBA" id="ARBA00022876"/>
    </source>
</evidence>
<dbReference type="Pfam" id="PF05412">
    <property type="entry name" value="Peptidase_C33"/>
    <property type="match status" value="1"/>
</dbReference>
<dbReference type="Pfam" id="PF01443">
    <property type="entry name" value="Viral_helicase1"/>
    <property type="match status" value="1"/>
</dbReference>
<comment type="catalytic activity">
    <reaction evidence="62">
        <text>ATP + H2O = ADP + phosphate + H(+)</text>
        <dbReference type="Rhea" id="RHEA:13065"/>
        <dbReference type="ChEBI" id="CHEBI:15377"/>
        <dbReference type="ChEBI" id="CHEBI:15378"/>
        <dbReference type="ChEBI" id="CHEBI:30616"/>
        <dbReference type="ChEBI" id="CHEBI:43474"/>
        <dbReference type="ChEBI" id="CHEBI:456216"/>
        <dbReference type="EC" id="3.6.4.13"/>
    </reaction>
</comment>
<feature type="transmembrane region" description="Helical" evidence="70">
    <location>
        <begin position="2191"/>
        <end position="2211"/>
    </location>
</feature>
<evidence type="ECO:0000259" key="80">
    <source>
        <dbReference type="PROSITE" id="PS51961"/>
    </source>
</evidence>
<comment type="function">
    <text evidence="60">Plays a role in blocking host mRNA nuclear export to the cytoplasm and subversion of host protein synthesis. Additionally, inhibits the interferon-activated JAK/STAT signal transduction by mediating the ubiquitination and subsequent proteasomal degradation of host KPNA1. Repurposes the host antiviral stress granules into a proviral platform to counteract the EIF2AK2/PKR restriction, thereby regulating the host inflammatory response.</text>
</comment>
<keyword evidence="16 70" id="KW-0812">Transmembrane</keyword>
<evidence type="ECO:0000256" key="29">
    <source>
        <dbReference type="ARBA" id="ARBA00022833"/>
    </source>
</evidence>
<feature type="transmembrane region" description="Helical" evidence="70">
    <location>
        <begin position="2218"/>
        <end position="2236"/>
    </location>
</feature>
<feature type="domain" description="AV ZBD" evidence="76">
    <location>
        <begin position="3227"/>
        <end position="3290"/>
    </location>
</feature>
<feature type="transmembrane region" description="Helical" evidence="70">
    <location>
        <begin position="2074"/>
        <end position="2099"/>
    </location>
</feature>
<dbReference type="SUPFAM" id="SSF50494">
    <property type="entry name" value="Trypsin-like serine proteases"/>
    <property type="match status" value="1"/>
</dbReference>
<feature type="domain" description="NiRAN" evidence="78">
    <location>
        <begin position="2571"/>
        <end position="2733"/>
    </location>
</feature>
<dbReference type="InterPro" id="IPR044314">
    <property type="entry name" value="NSP11_NendoU_Av"/>
</dbReference>
<comment type="function">
    <text evidence="51">Displays RNA and DNA duplex-unwinding activities with 5' to 3' polarity.</text>
</comment>
<dbReference type="InterPro" id="IPR054104">
    <property type="entry name" value="Nsp1alpha_Znf"/>
</dbReference>
<dbReference type="InterPro" id="IPR046440">
    <property type="entry name" value="AV_NSP11N_COV_NSP15M"/>
</dbReference>
<feature type="compositionally biased region" description="Pro residues" evidence="69">
    <location>
        <begin position="917"/>
        <end position="926"/>
    </location>
</feature>
<evidence type="ECO:0000259" key="73">
    <source>
        <dbReference type="PROSITE" id="PS51538"/>
    </source>
</evidence>
<dbReference type="Pfam" id="PF19215">
    <property type="entry name" value="CoV_NSP15_C"/>
    <property type="match status" value="1"/>
</dbReference>
<evidence type="ECO:0000256" key="27">
    <source>
        <dbReference type="ARBA" id="ARBA00022825"/>
    </source>
</evidence>
<dbReference type="Proteomes" id="UP000142677">
    <property type="component" value="Segment"/>
</dbReference>
<evidence type="ECO:0000313" key="81">
    <source>
        <dbReference type="EMBL" id="ALI16778.1"/>
    </source>
</evidence>
<evidence type="ECO:0000259" key="74">
    <source>
        <dbReference type="PROSITE" id="PS51539"/>
    </source>
</evidence>
<keyword evidence="15" id="KW-0808">Transferase</keyword>
<dbReference type="InterPro" id="IPR038451">
    <property type="entry name" value="Arteri_nsp7a_sf"/>
</dbReference>
<dbReference type="GO" id="GO:0004540">
    <property type="term" value="F:RNA nuclease activity"/>
    <property type="evidence" value="ECO:0007669"/>
    <property type="project" value="UniProtKB-ARBA"/>
</dbReference>
<evidence type="ECO:0000259" key="76">
    <source>
        <dbReference type="PROSITE" id="PS51652"/>
    </source>
</evidence>
<dbReference type="Gene3D" id="3.90.70.70">
    <property type="entry name" value="Arterivirus papain-like cysteine protease beta domain"/>
    <property type="match status" value="1"/>
</dbReference>
<evidence type="ECO:0000256" key="23">
    <source>
        <dbReference type="ARBA" id="ARBA00022771"/>
    </source>
</evidence>
<dbReference type="Pfam" id="PF22049">
    <property type="entry name" value="PRRSV-NSP11_N"/>
    <property type="match status" value="1"/>
</dbReference>
<evidence type="ECO:0000256" key="32">
    <source>
        <dbReference type="ARBA" id="ARBA00022870"/>
    </source>
</evidence>
<evidence type="ECO:0000256" key="22">
    <source>
        <dbReference type="ARBA" id="ARBA00022759"/>
    </source>
</evidence>
<evidence type="ECO:0000256" key="11">
    <source>
        <dbReference type="ARBA" id="ARBA00022581"/>
    </source>
</evidence>
<feature type="domain" description="Peptidase C31" evidence="74">
    <location>
        <begin position="69"/>
        <end position="180"/>
    </location>
</feature>
<evidence type="ECO:0000256" key="21">
    <source>
        <dbReference type="ARBA" id="ARBA00022758"/>
    </source>
</evidence>
<comment type="subunit">
    <text evidence="53">Interacts with host LGALS3.</text>
</comment>
<feature type="transmembrane region" description="Helical" evidence="70">
    <location>
        <begin position="1710"/>
        <end position="1728"/>
    </location>
</feature>
<dbReference type="GO" id="GO:0039502">
    <property type="term" value="P:symbiont-mediated suppression of host type I interferon-mediated signaling pathway"/>
    <property type="evidence" value="ECO:0007669"/>
    <property type="project" value="UniProtKB-KW"/>
</dbReference>
<keyword evidence="23 67" id="KW-0863">Zinc-finger</keyword>
<evidence type="ECO:0000256" key="38">
    <source>
        <dbReference type="ARBA" id="ARBA00023136"/>
    </source>
</evidence>
<comment type="subunit">
    <text evidence="54">Interacts with host DDX18; this interaction redistributes host DDX18 to the cytoplasm.</text>
</comment>
<dbReference type="GO" id="GO:0008270">
    <property type="term" value="F:zinc ion binding"/>
    <property type="evidence" value="ECO:0007669"/>
    <property type="project" value="UniProtKB-KW"/>
</dbReference>
<keyword evidence="10" id="KW-1048">Host nucleus</keyword>